<dbReference type="Pfam" id="PF13585">
    <property type="entry name" value="CHU_C"/>
    <property type="match status" value="1"/>
</dbReference>
<dbReference type="AlphaFoldDB" id="A0A2M7S9Z7"/>
<dbReference type="InterPro" id="IPR011042">
    <property type="entry name" value="6-blade_b-propeller_TolB-like"/>
</dbReference>
<dbReference type="Gene3D" id="2.120.10.30">
    <property type="entry name" value="TolB, C-terminal domain"/>
    <property type="match status" value="3"/>
</dbReference>
<feature type="repeat" description="NHL" evidence="2">
    <location>
        <begin position="170"/>
        <end position="213"/>
    </location>
</feature>
<dbReference type="PANTHER" id="PTHR24104">
    <property type="entry name" value="E3 UBIQUITIN-PROTEIN LIGASE NHLRC1-RELATED"/>
    <property type="match status" value="1"/>
</dbReference>
<proteinExistence type="predicted"/>
<dbReference type="PROSITE" id="PS51125">
    <property type="entry name" value="NHL"/>
    <property type="match status" value="5"/>
</dbReference>
<reference evidence="4" key="1">
    <citation type="submission" date="2017-09" db="EMBL/GenBank/DDBJ databases">
        <title>Depth-based differentiation of microbial function through sediment-hosted aquifers and enrichment of novel symbionts in the deep terrestrial subsurface.</title>
        <authorList>
            <person name="Probst A.J."/>
            <person name="Ladd B."/>
            <person name="Jarett J.K."/>
            <person name="Geller-Mcgrath D.E."/>
            <person name="Sieber C.M.K."/>
            <person name="Emerson J.B."/>
            <person name="Anantharaman K."/>
            <person name="Thomas B.C."/>
            <person name="Malmstrom R."/>
            <person name="Stieglmeier M."/>
            <person name="Klingl A."/>
            <person name="Woyke T."/>
            <person name="Ryan C.M."/>
            <person name="Banfield J.F."/>
        </authorList>
    </citation>
    <scope>NUCLEOTIDE SEQUENCE [LARGE SCALE GENOMIC DNA]</scope>
</reference>
<protein>
    <recommendedName>
        <fullName evidence="5">FlgD Ig-like domain-containing protein</fullName>
    </recommendedName>
</protein>
<feature type="non-terminal residue" evidence="3">
    <location>
        <position position="491"/>
    </location>
</feature>
<evidence type="ECO:0000313" key="4">
    <source>
        <dbReference type="Proteomes" id="UP000229307"/>
    </source>
</evidence>
<sequence length="491" mass="55052">MDKFKKQKFLVTSIFFAWFIFLPFNIQANQPDLLTEIFHHPCGIAVNEAGEIYVISTGEDLVKKYSGTYQFVCSFGGTGNGAGQFSQPQGIATYKNLIFIVDTGNDRVQKFRDNGNSVEFVSIFNLQQFYYPRDITIDDTGNLYVLDSGNHRILKLDINGKPINFSMLGTNILGEFGTGQGQFSNPYGIDADASGNIYVADSRNNRIQIFSSIGHFLKEFGTQGSNYGQMFEPQDVAVDKEGNIFVADMYNSRIQKFNLNGRYIQSFGTFGHEKGKFFTPQKLKIDRNKRLYIVDSNNNNVQVFDVSIYFTDVYASPTAFSPNDDGIVDVAFINYTIRENTKISIDIYNKNKNLVKNLCSDAERTKGQQQELWDGRDNTGAFVTEGVYTFIIRARNALNYQPSPKGGVVTVDFSQPLGSVSIRNDAVYATQNTILNLFASDVLSSVDTMVISNYSNFSTAETLVYNSIQNWLLLPGEGTREVFVKYIDIAG</sequence>
<feature type="repeat" description="NHL" evidence="2">
    <location>
        <begin position="72"/>
        <end position="114"/>
    </location>
</feature>
<feature type="repeat" description="NHL" evidence="2">
    <location>
        <begin position="128"/>
        <end position="159"/>
    </location>
</feature>
<feature type="repeat" description="NHL" evidence="2">
    <location>
        <begin position="264"/>
        <end position="307"/>
    </location>
</feature>
<name>A0A2M7S9Z7_9BACT</name>
<dbReference type="PANTHER" id="PTHR24104:SF25">
    <property type="entry name" value="PROTEIN LIN-41"/>
    <property type="match status" value="1"/>
</dbReference>
<accession>A0A2M7S9Z7</accession>
<evidence type="ECO:0008006" key="5">
    <source>
        <dbReference type="Google" id="ProtNLM"/>
    </source>
</evidence>
<evidence type="ECO:0000256" key="1">
    <source>
        <dbReference type="ARBA" id="ARBA00022737"/>
    </source>
</evidence>
<evidence type="ECO:0000313" key="3">
    <source>
        <dbReference type="EMBL" id="PIZ16123.1"/>
    </source>
</evidence>
<dbReference type="InterPro" id="IPR050952">
    <property type="entry name" value="TRIM-NHL_E3_ligases"/>
</dbReference>
<evidence type="ECO:0000256" key="2">
    <source>
        <dbReference type="PROSITE-ProRule" id="PRU00504"/>
    </source>
</evidence>
<dbReference type="SUPFAM" id="SSF101898">
    <property type="entry name" value="NHL repeat"/>
    <property type="match status" value="1"/>
</dbReference>
<organism evidence="3 4">
    <name type="scientific">Candidatus Desantisbacteria bacterium CG_4_10_14_0_8_um_filter_48_22</name>
    <dbReference type="NCBI Taxonomy" id="1974543"/>
    <lineage>
        <taxon>Bacteria</taxon>
        <taxon>Candidatus Desantisiibacteriota</taxon>
    </lineage>
</organism>
<dbReference type="Gene3D" id="2.60.40.4070">
    <property type="match status" value="1"/>
</dbReference>
<dbReference type="Proteomes" id="UP000229307">
    <property type="component" value="Unassembled WGS sequence"/>
</dbReference>
<dbReference type="InterPro" id="IPR001258">
    <property type="entry name" value="NHL_repeat"/>
</dbReference>
<dbReference type="EMBL" id="PFMR01000209">
    <property type="protein sequence ID" value="PIZ16123.1"/>
    <property type="molecule type" value="Genomic_DNA"/>
</dbReference>
<gene>
    <name evidence="3" type="ORF">COY52_08015</name>
</gene>
<dbReference type="Pfam" id="PF01436">
    <property type="entry name" value="NHL"/>
    <property type="match status" value="3"/>
</dbReference>
<keyword evidence="1" id="KW-0677">Repeat</keyword>
<dbReference type="GO" id="GO:0008270">
    <property type="term" value="F:zinc ion binding"/>
    <property type="evidence" value="ECO:0007669"/>
    <property type="project" value="UniProtKB-KW"/>
</dbReference>
<feature type="repeat" description="NHL" evidence="2">
    <location>
        <begin position="217"/>
        <end position="260"/>
    </location>
</feature>
<comment type="caution">
    <text evidence="3">The sequence shown here is derived from an EMBL/GenBank/DDBJ whole genome shotgun (WGS) entry which is preliminary data.</text>
</comment>
<dbReference type="CDD" id="cd05819">
    <property type="entry name" value="NHL"/>
    <property type="match status" value="1"/>
</dbReference>